<keyword evidence="1" id="KW-0732">Signal</keyword>
<reference evidence="5" key="1">
    <citation type="submission" date="2023-03" db="EMBL/GenBank/DDBJ databases">
        <title>Andean soil-derived lignocellulolytic bacterial consortium as a source of novel taxa and putative plastic-active enzymes.</title>
        <authorList>
            <person name="Diaz-Garcia L."/>
            <person name="Chuvochina M."/>
            <person name="Feuerriegel G."/>
            <person name="Bunk B."/>
            <person name="Sproer C."/>
            <person name="Streit W.R."/>
            <person name="Rodriguez L.M."/>
            <person name="Overmann J."/>
            <person name="Jimenez D.J."/>
        </authorList>
    </citation>
    <scope>NUCLEOTIDE SEQUENCE</scope>
    <source>
        <strain evidence="5">MAG 7</strain>
    </source>
</reference>
<evidence type="ECO:0000259" key="4">
    <source>
        <dbReference type="Pfam" id="PF17166"/>
    </source>
</evidence>
<dbReference type="InterPro" id="IPR033431">
    <property type="entry name" value="DUF5126"/>
</dbReference>
<dbReference type="Pfam" id="PF16391">
    <property type="entry name" value="DUF5000"/>
    <property type="match status" value="1"/>
</dbReference>
<sequence length="408" mass="45529">MKKVQPSIKTVWLLLAATLVLASCKKMDGYNEPVSADKSVPGQVTDIKVTNFNGGAYITYTLPKSDNLLYVQARYRINDQQYRESKSSYYSDTITVEGFEKAAEYDVVLYSVSRANVKSDSIIVKVQPETPHYQLIRPTVQYDADFGGLNIRAENPSKQPIGLILLKLDSNTNVMEIEDQYYTDADSINFSVRGYDTMPRRFGVYVTDRWGNISDTLIQTIKPLFETLADKSKFFEYRLSSDTEIGYGWSLSNLWNGNNDGTGWHTNPGGSFPILCTFGMGQLFKISRFMVWERAGEFTYGHGNPSEFTLWGSTASSPQNAAMPLVSDVGTVVGDWVNLGNYKFPDAPSGLPPGVYDSKDEAFVRAGVNFNVPFTSPAVRFLRIGVAKTWSNADFAHLMEVSVYGKPE</sequence>
<dbReference type="SUPFAM" id="SSF49785">
    <property type="entry name" value="Galactose-binding domain-like"/>
    <property type="match status" value="1"/>
</dbReference>
<evidence type="ECO:0000259" key="3">
    <source>
        <dbReference type="Pfam" id="PF16391"/>
    </source>
</evidence>
<dbReference type="InterPro" id="IPR008979">
    <property type="entry name" value="Galactose-bd-like_sf"/>
</dbReference>
<dbReference type="InterPro" id="IPR032527">
    <property type="entry name" value="DUF4959"/>
</dbReference>
<dbReference type="InterPro" id="IPR032164">
    <property type="entry name" value="DUF5000"/>
</dbReference>
<evidence type="ECO:0000313" key="6">
    <source>
        <dbReference type="Proteomes" id="UP001220610"/>
    </source>
</evidence>
<feature type="domain" description="DUF5000" evidence="3">
    <location>
        <begin position="255"/>
        <end position="405"/>
    </location>
</feature>
<keyword evidence="5" id="KW-0449">Lipoprotein</keyword>
<dbReference type="AlphaFoldDB" id="A0AAJ5WZU3"/>
<feature type="domain" description="DUF5126" evidence="4">
    <location>
        <begin position="130"/>
        <end position="232"/>
    </location>
</feature>
<proteinExistence type="predicted"/>
<gene>
    <name evidence="5" type="ORF">P0Y53_08220</name>
</gene>
<feature type="chain" id="PRO_5042574639" evidence="1">
    <location>
        <begin position="23"/>
        <end position="408"/>
    </location>
</feature>
<feature type="signal peptide" evidence="1">
    <location>
        <begin position="1"/>
        <end position="22"/>
    </location>
</feature>
<protein>
    <submittedName>
        <fullName evidence="5">DUF5000 domain-containing lipoprotein</fullName>
    </submittedName>
</protein>
<dbReference type="PROSITE" id="PS51257">
    <property type="entry name" value="PROKAR_LIPOPROTEIN"/>
    <property type="match status" value="1"/>
</dbReference>
<evidence type="ECO:0000259" key="2">
    <source>
        <dbReference type="Pfam" id="PF16323"/>
    </source>
</evidence>
<dbReference type="Pfam" id="PF17166">
    <property type="entry name" value="DUF5126"/>
    <property type="match status" value="1"/>
</dbReference>
<dbReference type="Pfam" id="PF16323">
    <property type="entry name" value="DUF4959"/>
    <property type="match status" value="1"/>
</dbReference>
<dbReference type="Gene3D" id="2.60.120.260">
    <property type="entry name" value="Galactose-binding domain-like"/>
    <property type="match status" value="1"/>
</dbReference>
<accession>A0AAJ5WZU3</accession>
<feature type="domain" description="DUF4959" evidence="2">
    <location>
        <begin position="22"/>
        <end position="128"/>
    </location>
</feature>
<organism evidence="5 6">
    <name type="scientific">Candidatus Pseudobacter hemicellulosilyticus</name>
    <dbReference type="NCBI Taxonomy" id="3121375"/>
    <lineage>
        <taxon>Bacteria</taxon>
        <taxon>Pseudomonadati</taxon>
        <taxon>Bacteroidota</taxon>
        <taxon>Chitinophagia</taxon>
        <taxon>Chitinophagales</taxon>
        <taxon>Chitinophagaceae</taxon>
        <taxon>Pseudobacter</taxon>
    </lineage>
</organism>
<name>A0AAJ5WZU3_9BACT</name>
<evidence type="ECO:0000256" key="1">
    <source>
        <dbReference type="SAM" id="SignalP"/>
    </source>
</evidence>
<dbReference type="EMBL" id="CP119311">
    <property type="protein sequence ID" value="WEK37485.1"/>
    <property type="molecule type" value="Genomic_DNA"/>
</dbReference>
<evidence type="ECO:0000313" key="5">
    <source>
        <dbReference type="EMBL" id="WEK37485.1"/>
    </source>
</evidence>
<dbReference type="Proteomes" id="UP001220610">
    <property type="component" value="Chromosome"/>
</dbReference>